<reference evidence="8 9" key="1">
    <citation type="submission" date="2024-02" db="EMBL/GenBank/DDBJ databases">
        <title>A chromosome-level genome assembly of Drosophila madeirensis, a fruit fly species endemic to Madeira island.</title>
        <authorList>
            <person name="Tomihara K."/>
            <person name="Llopart A."/>
            <person name="Yamamoto D."/>
        </authorList>
    </citation>
    <scope>NUCLEOTIDE SEQUENCE [LARGE SCALE GENOMIC DNA]</scope>
    <source>
        <strain evidence="8 9">RF1</strain>
    </source>
</reference>
<dbReference type="InterPro" id="IPR049548">
    <property type="entry name" value="Sina-like_RING"/>
</dbReference>
<dbReference type="GO" id="GO:0008270">
    <property type="term" value="F:zinc ion binding"/>
    <property type="evidence" value="ECO:0007669"/>
    <property type="project" value="UniProtKB-KW"/>
</dbReference>
<dbReference type="Gene3D" id="3.30.40.10">
    <property type="entry name" value="Zinc/RING finger domain, C3HC4 (zinc finger)"/>
    <property type="match status" value="1"/>
</dbReference>
<feature type="domain" description="RING-type" evidence="6">
    <location>
        <begin position="144"/>
        <end position="179"/>
    </location>
</feature>
<dbReference type="GO" id="GO:0005737">
    <property type="term" value="C:cytoplasm"/>
    <property type="evidence" value="ECO:0007669"/>
    <property type="project" value="TreeGrafter"/>
</dbReference>
<dbReference type="GO" id="GO:0031624">
    <property type="term" value="F:ubiquitin conjugating enzyme binding"/>
    <property type="evidence" value="ECO:0007669"/>
    <property type="project" value="TreeGrafter"/>
</dbReference>
<dbReference type="InterPro" id="IPR036034">
    <property type="entry name" value="PDZ_sf"/>
</dbReference>
<dbReference type="Gene3D" id="2.30.42.10">
    <property type="match status" value="1"/>
</dbReference>
<evidence type="ECO:0000313" key="9">
    <source>
        <dbReference type="Proteomes" id="UP001500889"/>
    </source>
</evidence>
<keyword evidence="2 4" id="KW-0863">Zinc-finger</keyword>
<keyword evidence="1" id="KW-0479">Metal-binding</keyword>
<dbReference type="GO" id="GO:0043161">
    <property type="term" value="P:proteasome-mediated ubiquitin-dependent protein catabolic process"/>
    <property type="evidence" value="ECO:0007669"/>
    <property type="project" value="TreeGrafter"/>
</dbReference>
<dbReference type="SMART" id="SM00228">
    <property type="entry name" value="PDZ"/>
    <property type="match status" value="1"/>
</dbReference>
<dbReference type="SUPFAM" id="SSF57850">
    <property type="entry name" value="RING/U-box"/>
    <property type="match status" value="1"/>
</dbReference>
<dbReference type="AlphaFoldDB" id="A0AAU9F3F0"/>
<dbReference type="GO" id="GO:0061630">
    <property type="term" value="F:ubiquitin protein ligase activity"/>
    <property type="evidence" value="ECO:0007669"/>
    <property type="project" value="TreeGrafter"/>
</dbReference>
<dbReference type="InterPro" id="IPR041489">
    <property type="entry name" value="PDZ_6"/>
</dbReference>
<evidence type="ECO:0000256" key="1">
    <source>
        <dbReference type="ARBA" id="ARBA00022723"/>
    </source>
</evidence>
<dbReference type="CDD" id="cd16571">
    <property type="entry name" value="RING-HC_SIAHs"/>
    <property type="match status" value="1"/>
</dbReference>
<dbReference type="Pfam" id="PF17820">
    <property type="entry name" value="PDZ_6"/>
    <property type="match status" value="1"/>
</dbReference>
<evidence type="ECO:0000256" key="4">
    <source>
        <dbReference type="PROSITE-ProRule" id="PRU00175"/>
    </source>
</evidence>
<dbReference type="PROSITE" id="PS50089">
    <property type="entry name" value="ZF_RING_2"/>
    <property type="match status" value="1"/>
</dbReference>
<name>A0AAU9F3F0_DROMD</name>
<keyword evidence="3" id="KW-0862">Zinc</keyword>
<feature type="compositionally biased region" description="Low complexity" evidence="5">
    <location>
        <begin position="290"/>
        <end position="303"/>
    </location>
</feature>
<protein>
    <submittedName>
        <fullName evidence="8">Uncharacterized protein</fullName>
    </submittedName>
</protein>
<proteinExistence type="predicted"/>
<dbReference type="EMBL" id="AP029263">
    <property type="protein sequence ID" value="BFF91491.1"/>
    <property type="molecule type" value="Genomic_DNA"/>
</dbReference>
<evidence type="ECO:0000256" key="2">
    <source>
        <dbReference type="ARBA" id="ARBA00022771"/>
    </source>
</evidence>
<dbReference type="InterPro" id="IPR001478">
    <property type="entry name" value="PDZ"/>
</dbReference>
<keyword evidence="9" id="KW-1185">Reference proteome</keyword>
<sequence>MKHTDRSNQPNAASAESYAETSSVRLLRIPRAAPSIENYGFHLTRSKWDPYPWVCEVATGTPAALCGLQTGDCVLEVNGVDVLGMRVADVATIVRSQKDCVTILCWNSGCEKDCDKNSICCAPMPTSLRRLSTVLESILRLVECPICNRTITPPAMQCQNGHVLCVDCRIRAERCPVCRDFYTPRRALLAEQIYLTIANAFEMCRSEDKLRQKLFAGITKVPAVTQPTKTLADRSIWRKRRPLLPTHKFLTRLLDGRSDPLENLFESNAATLLRTNSTDNFNASNETIQSAEPTEPAEPTETPSATMARTTTMHPSHDEISGHLSLSTNDLRHATVKLKGQPNGESNAQAEDHGEQESGSSHSSISISICSLPTRPQSDSLLFIGKSRPLAQNEYTPANVNESSSTPQLAAPPSVTLSKCGTDLPSEVVQTKPASLLYCRPGECECECACTLRFDDELELKLELEQDKDQQKQKQKHQRENCCYKSAFRLL</sequence>
<feature type="compositionally biased region" description="Polar residues" evidence="5">
    <location>
        <begin position="276"/>
        <end position="289"/>
    </location>
</feature>
<gene>
    <name evidence="8" type="ORF">DMAD_09756</name>
</gene>
<evidence type="ECO:0000259" key="6">
    <source>
        <dbReference type="PROSITE" id="PS50089"/>
    </source>
</evidence>
<dbReference type="Pfam" id="PF21362">
    <property type="entry name" value="Sina_RING"/>
    <property type="match status" value="1"/>
</dbReference>
<evidence type="ECO:0000313" key="8">
    <source>
        <dbReference type="EMBL" id="BFF91491.1"/>
    </source>
</evidence>
<dbReference type="InterPro" id="IPR001841">
    <property type="entry name" value="Znf_RING"/>
</dbReference>
<dbReference type="PANTHER" id="PTHR45877">
    <property type="entry name" value="E3 UBIQUITIN-PROTEIN LIGASE SIAH2"/>
    <property type="match status" value="1"/>
</dbReference>
<feature type="domain" description="PDZ" evidence="7">
    <location>
        <begin position="23"/>
        <end position="103"/>
    </location>
</feature>
<organism evidence="8 9">
    <name type="scientific">Drosophila madeirensis</name>
    <name type="common">Fruit fly</name>
    <dbReference type="NCBI Taxonomy" id="30013"/>
    <lineage>
        <taxon>Eukaryota</taxon>
        <taxon>Metazoa</taxon>
        <taxon>Ecdysozoa</taxon>
        <taxon>Arthropoda</taxon>
        <taxon>Hexapoda</taxon>
        <taxon>Insecta</taxon>
        <taxon>Pterygota</taxon>
        <taxon>Neoptera</taxon>
        <taxon>Endopterygota</taxon>
        <taxon>Diptera</taxon>
        <taxon>Brachycera</taxon>
        <taxon>Muscomorpha</taxon>
        <taxon>Ephydroidea</taxon>
        <taxon>Drosophilidae</taxon>
        <taxon>Drosophila</taxon>
        <taxon>Sophophora</taxon>
    </lineage>
</organism>
<dbReference type="InterPro" id="IPR004162">
    <property type="entry name" value="SINA-like_animal"/>
</dbReference>
<dbReference type="PROSITE" id="PS50106">
    <property type="entry name" value="PDZ"/>
    <property type="match status" value="1"/>
</dbReference>
<evidence type="ECO:0000256" key="5">
    <source>
        <dbReference type="SAM" id="MobiDB-lite"/>
    </source>
</evidence>
<accession>A0AAU9F3F0</accession>
<dbReference type="InterPro" id="IPR013083">
    <property type="entry name" value="Znf_RING/FYVE/PHD"/>
</dbReference>
<evidence type="ECO:0000256" key="3">
    <source>
        <dbReference type="ARBA" id="ARBA00022833"/>
    </source>
</evidence>
<feature type="region of interest" description="Disordered" evidence="5">
    <location>
        <begin position="276"/>
        <end position="303"/>
    </location>
</feature>
<evidence type="ECO:0000259" key="7">
    <source>
        <dbReference type="PROSITE" id="PS50106"/>
    </source>
</evidence>
<dbReference type="PANTHER" id="PTHR45877:SF2">
    <property type="entry name" value="E3 UBIQUITIN-PROTEIN LIGASE SINA-RELATED"/>
    <property type="match status" value="1"/>
</dbReference>
<dbReference type="Proteomes" id="UP001500889">
    <property type="component" value="Chromosome O"/>
</dbReference>
<feature type="region of interest" description="Disordered" evidence="5">
    <location>
        <begin position="339"/>
        <end position="366"/>
    </location>
</feature>
<dbReference type="SUPFAM" id="SSF50156">
    <property type="entry name" value="PDZ domain-like"/>
    <property type="match status" value="1"/>
</dbReference>